<evidence type="ECO:0008006" key="3">
    <source>
        <dbReference type="Google" id="ProtNLM"/>
    </source>
</evidence>
<comment type="caution">
    <text evidence="1">The sequence shown here is derived from an EMBL/GenBank/DDBJ whole genome shotgun (WGS) entry which is preliminary data.</text>
</comment>
<dbReference type="Proteomes" id="UP000838821">
    <property type="component" value="Unassembled WGS sequence"/>
</dbReference>
<protein>
    <recommendedName>
        <fullName evidence="3">Neutral/alkaline non-lysosomal ceramidase N-terminal domain-containing protein</fullName>
    </recommendedName>
</protein>
<reference evidence="1" key="1">
    <citation type="submission" date="2022-01" db="EMBL/GenBank/DDBJ databases">
        <authorList>
            <person name="Criscuolo A."/>
        </authorList>
    </citation>
    <scope>NUCLEOTIDE SEQUENCE</scope>
    <source>
        <strain evidence="1">CIP111891</strain>
    </source>
</reference>
<accession>A0ABN8H0M7</accession>
<keyword evidence="2" id="KW-1185">Reference proteome</keyword>
<evidence type="ECO:0000313" key="1">
    <source>
        <dbReference type="EMBL" id="CAH1221254.1"/>
    </source>
</evidence>
<sequence>MKLAVVKQSITPDTPVFLAGFGTRDRKSEGVLDDIFVKVAWLESMESLVVITLDALGGDRSFVTGIKEALREVFGLKSEQVLINFSHTHCSVFLTGEASEGRRGGYSLGQSQWPEKDKDINYAEDIRYFRFIRDTIISLLQHCSQNLTEGTLLLLKGNSNAGVSRRLMTEEGLMFKPNFQAETDQDLFVLQLLDSQGELKGLVFSYGCHPTCIGPNMISAEFVGQACTELEASFPDSIAIFLQGCGADIKPLKTVIDDRFKSCTVEEMREAGVELAEDVMRTLSKSGALKLTGSMQTAEVGVRLFTEPWGLTEMLSIVGDETKTDYRRRAARRTADAIKEGSVRQVLPFTITVWGLGDGFRIIALEGEVPSSYAISIKRIFSTMNVMVLGYSNGVPTYIPTGQILKEGGYEAEAFVLHGYRGPFVPENEWIILGAVKEAEERLHIPKEE</sequence>
<dbReference type="RefSeq" id="WP_236291260.1">
    <property type="nucleotide sequence ID" value="NZ_CAKMMW010000020.1"/>
</dbReference>
<name>A0ABN8H0M7_9BACL</name>
<evidence type="ECO:0000313" key="2">
    <source>
        <dbReference type="Proteomes" id="UP000838821"/>
    </source>
</evidence>
<proteinExistence type="predicted"/>
<organism evidence="1 2">
    <name type="scientific">Paenibacillus allorhizoplanae</name>
    <dbReference type="NCBI Taxonomy" id="2905648"/>
    <lineage>
        <taxon>Bacteria</taxon>
        <taxon>Bacillati</taxon>
        <taxon>Bacillota</taxon>
        <taxon>Bacilli</taxon>
        <taxon>Bacillales</taxon>
        <taxon>Paenibacillaceae</taxon>
        <taxon>Paenibacillus</taxon>
    </lineage>
</organism>
<gene>
    <name evidence="1" type="ORF">PAECIP111891_05146</name>
</gene>
<dbReference type="EMBL" id="CAKMMW010000020">
    <property type="protein sequence ID" value="CAH1221254.1"/>
    <property type="molecule type" value="Genomic_DNA"/>
</dbReference>